<dbReference type="Pfam" id="PF08534">
    <property type="entry name" value="Redoxin"/>
    <property type="match status" value="1"/>
</dbReference>
<evidence type="ECO:0000313" key="3">
    <source>
        <dbReference type="EMBL" id="CAA6805732.1"/>
    </source>
</evidence>
<dbReference type="PANTHER" id="PTHR42852">
    <property type="entry name" value="THIOL:DISULFIDE INTERCHANGE PROTEIN DSBE"/>
    <property type="match status" value="1"/>
</dbReference>
<dbReference type="AlphaFoldDB" id="A0A6S6S7J0"/>
<keyword evidence="1" id="KW-0732">Signal</keyword>
<dbReference type="Gene3D" id="3.40.30.10">
    <property type="entry name" value="Glutaredoxin"/>
    <property type="match status" value="1"/>
</dbReference>
<evidence type="ECO:0000259" key="2">
    <source>
        <dbReference type="PROSITE" id="PS51352"/>
    </source>
</evidence>
<dbReference type="InterPro" id="IPR013740">
    <property type="entry name" value="Redoxin"/>
</dbReference>
<proteinExistence type="predicted"/>
<dbReference type="SUPFAM" id="SSF52833">
    <property type="entry name" value="Thioredoxin-like"/>
    <property type="match status" value="1"/>
</dbReference>
<sequence>MQKLFKATLLSLLLLTTAYAAEDKNTQPVMSMTDIQGKTYKVQGTEQGLNIEGLEGKVVFLEFFGHKCPPCLKSIPHLIELQEKHKDNLAIVSIEVQGYGNENTAKFAKSKGMNYIVLSEEKASEVVNYIQQRAQWRGSIPFLVAMDTKGDVQFVQAGMIPEASLEELIEQLSDKKSTNTPTTIEKVPSK</sequence>
<accession>A0A6S6S7J0</accession>
<feature type="chain" id="PRO_5027612839" evidence="1">
    <location>
        <begin position="21"/>
        <end position="190"/>
    </location>
</feature>
<reference evidence="3" key="1">
    <citation type="submission" date="2020-01" db="EMBL/GenBank/DDBJ databases">
        <authorList>
            <person name="Meier V. D."/>
            <person name="Meier V D."/>
        </authorList>
    </citation>
    <scope>NUCLEOTIDE SEQUENCE</scope>
    <source>
        <strain evidence="3">HLG_WM_MAG_01</strain>
    </source>
</reference>
<dbReference type="PANTHER" id="PTHR42852:SF13">
    <property type="entry name" value="PROTEIN DIPZ"/>
    <property type="match status" value="1"/>
</dbReference>
<dbReference type="InterPro" id="IPR013766">
    <property type="entry name" value="Thioredoxin_domain"/>
</dbReference>
<protein>
    <submittedName>
        <fullName evidence="3">Thioredoxin family protein</fullName>
    </submittedName>
</protein>
<dbReference type="CDD" id="cd02966">
    <property type="entry name" value="TlpA_like_family"/>
    <property type="match status" value="1"/>
</dbReference>
<feature type="domain" description="Thioredoxin" evidence="2">
    <location>
        <begin position="21"/>
        <end position="174"/>
    </location>
</feature>
<evidence type="ECO:0000256" key="1">
    <source>
        <dbReference type="SAM" id="SignalP"/>
    </source>
</evidence>
<dbReference type="EMBL" id="CACVAS010000036">
    <property type="protein sequence ID" value="CAA6805732.1"/>
    <property type="molecule type" value="Genomic_DNA"/>
</dbReference>
<feature type="signal peptide" evidence="1">
    <location>
        <begin position="1"/>
        <end position="20"/>
    </location>
</feature>
<dbReference type="InterPro" id="IPR050553">
    <property type="entry name" value="Thioredoxin_ResA/DsbE_sf"/>
</dbReference>
<dbReference type="PROSITE" id="PS51352">
    <property type="entry name" value="THIOREDOXIN_2"/>
    <property type="match status" value="1"/>
</dbReference>
<name>A0A6S6S7J0_9BACT</name>
<gene>
    <name evidence="3" type="ORF">HELGO_WM3031</name>
</gene>
<organism evidence="3">
    <name type="scientific">uncultured Sulfurovum sp</name>
    <dbReference type="NCBI Taxonomy" id="269237"/>
    <lineage>
        <taxon>Bacteria</taxon>
        <taxon>Pseudomonadati</taxon>
        <taxon>Campylobacterota</taxon>
        <taxon>Epsilonproteobacteria</taxon>
        <taxon>Campylobacterales</taxon>
        <taxon>Sulfurovaceae</taxon>
        <taxon>Sulfurovum</taxon>
        <taxon>environmental samples</taxon>
    </lineage>
</organism>
<dbReference type="InterPro" id="IPR036249">
    <property type="entry name" value="Thioredoxin-like_sf"/>
</dbReference>